<reference evidence="1 2" key="1">
    <citation type="journal article" date="2016" name="Nat. Commun.">
        <title>Thousands of microbial genomes shed light on interconnected biogeochemical processes in an aquifer system.</title>
        <authorList>
            <person name="Anantharaman K."/>
            <person name="Brown C.T."/>
            <person name="Hug L.A."/>
            <person name="Sharon I."/>
            <person name="Castelle C.J."/>
            <person name="Probst A.J."/>
            <person name="Thomas B.C."/>
            <person name="Singh A."/>
            <person name="Wilkins M.J."/>
            <person name="Karaoz U."/>
            <person name="Brodie E.L."/>
            <person name="Williams K.H."/>
            <person name="Hubbard S.S."/>
            <person name="Banfield J.F."/>
        </authorList>
    </citation>
    <scope>NUCLEOTIDE SEQUENCE [LARGE SCALE GENOMIC DNA]</scope>
</reference>
<dbReference type="EMBL" id="MFZF01000018">
    <property type="protein sequence ID" value="OGK16279.1"/>
    <property type="molecule type" value="Genomic_DNA"/>
</dbReference>
<protein>
    <submittedName>
        <fullName evidence="1">Uncharacterized protein</fullName>
    </submittedName>
</protein>
<name>A0A1F7GBI2_9BACT</name>
<organism evidence="1 2">
    <name type="scientific">Candidatus Roizmanbacteria bacterium RIFCSPHIGHO2_01_FULL_39_12b</name>
    <dbReference type="NCBI Taxonomy" id="1802030"/>
    <lineage>
        <taxon>Bacteria</taxon>
        <taxon>Candidatus Roizmaniibacteriota</taxon>
    </lineage>
</organism>
<sequence>MGSSERSRWGREASTGFEATVSDHISPVTGKKCDGSGKKGRVYLNDGQGYLMASCKICGTGVLATK</sequence>
<accession>A0A1F7GBI2</accession>
<evidence type="ECO:0000313" key="2">
    <source>
        <dbReference type="Proteomes" id="UP000178372"/>
    </source>
</evidence>
<comment type="caution">
    <text evidence="1">The sequence shown here is derived from an EMBL/GenBank/DDBJ whole genome shotgun (WGS) entry which is preliminary data.</text>
</comment>
<dbReference type="Proteomes" id="UP000178372">
    <property type="component" value="Unassembled WGS sequence"/>
</dbReference>
<gene>
    <name evidence="1" type="ORF">A2690_02740</name>
</gene>
<proteinExistence type="predicted"/>
<evidence type="ECO:0000313" key="1">
    <source>
        <dbReference type="EMBL" id="OGK16279.1"/>
    </source>
</evidence>
<dbReference type="AlphaFoldDB" id="A0A1F7GBI2"/>